<name>B6HI70_PENRW</name>
<dbReference type="AlphaFoldDB" id="B6HI70"/>
<keyword evidence="2" id="KW-1185">Reference proteome</keyword>
<dbReference type="HOGENOM" id="CLU_1421845_0_0_1"/>
<accession>B6HI70</accession>
<dbReference type="Proteomes" id="UP000000724">
    <property type="component" value="Contig Pc00c21"/>
</dbReference>
<dbReference type="OrthoDB" id="4366778at2759"/>
<sequence>MPEGGVCDWLYEFHCEHQNNLGKCAGEAPSMKERIDSEFVNKLVFDSNTIARTRQLHPSATRRLVSSTGGQKLPTTTFDYSCRFGTPRDLSEVSKLDEYGIVHLASRPPRFAAKEAAMKAISPQRLGWHQADVSMILGNKKPDYATVTVLVVNRSSYFCAGVLSAMGDGTWLYLCQCPTLQIGCQLMFVVA</sequence>
<dbReference type="VEuPathDB" id="FungiDB:PCH_Pc21g18700"/>
<evidence type="ECO:0000313" key="1">
    <source>
        <dbReference type="EMBL" id="CAP96767.1"/>
    </source>
</evidence>
<organism evidence="1 2">
    <name type="scientific">Penicillium rubens (strain ATCC 28089 / DSM 1075 / NRRL 1951 / Wisconsin 54-1255)</name>
    <name type="common">Penicillium chrysogenum</name>
    <dbReference type="NCBI Taxonomy" id="500485"/>
    <lineage>
        <taxon>Eukaryota</taxon>
        <taxon>Fungi</taxon>
        <taxon>Dikarya</taxon>
        <taxon>Ascomycota</taxon>
        <taxon>Pezizomycotina</taxon>
        <taxon>Eurotiomycetes</taxon>
        <taxon>Eurotiomycetidae</taxon>
        <taxon>Eurotiales</taxon>
        <taxon>Aspergillaceae</taxon>
        <taxon>Penicillium</taxon>
        <taxon>Penicillium chrysogenum species complex</taxon>
    </lineage>
</organism>
<evidence type="ECO:0000313" key="2">
    <source>
        <dbReference type="Proteomes" id="UP000000724"/>
    </source>
</evidence>
<proteinExistence type="predicted"/>
<gene>
    <name evidence="1" type="ORF">Pc21g18700</name>
    <name evidence="1" type="ORF">PCH_Pc21g18700</name>
</gene>
<protein>
    <submittedName>
        <fullName evidence="1">Uncharacterized protein</fullName>
    </submittedName>
</protein>
<reference evidence="1 2" key="1">
    <citation type="journal article" date="2008" name="Nat. Biotechnol.">
        <title>Genome sequencing and analysis of the filamentous fungus Penicillium chrysogenum.</title>
        <authorList>
            <person name="van den Berg M.A."/>
            <person name="Albang R."/>
            <person name="Albermann K."/>
            <person name="Badger J.H."/>
            <person name="Daran J.-M."/>
            <person name="Driessen A.J.M."/>
            <person name="Garcia-Estrada C."/>
            <person name="Fedorova N.D."/>
            <person name="Harris D.M."/>
            <person name="Heijne W.H.M."/>
            <person name="Joardar V.S."/>
            <person name="Kiel J.A.K.W."/>
            <person name="Kovalchuk A."/>
            <person name="Martin J.F."/>
            <person name="Nierman W.C."/>
            <person name="Nijland J.G."/>
            <person name="Pronk J.T."/>
            <person name="Roubos J.A."/>
            <person name="van der Klei I.J."/>
            <person name="van Peij N.N.M.E."/>
            <person name="Veenhuis M."/>
            <person name="von Doehren H."/>
            <person name="Wagner C."/>
            <person name="Wortman J.R."/>
            <person name="Bovenberg R.A.L."/>
        </authorList>
    </citation>
    <scope>NUCLEOTIDE SEQUENCE [LARGE SCALE GENOMIC DNA]</scope>
    <source>
        <strain evidence="2">ATCC 28089 / DSM 1075 / NRRL 1951 / Wisconsin 54-1255</strain>
    </source>
</reference>
<dbReference type="EMBL" id="AM920436">
    <property type="protein sequence ID" value="CAP96767.1"/>
    <property type="molecule type" value="Genomic_DNA"/>
</dbReference>